<dbReference type="Proteomes" id="UP001373714">
    <property type="component" value="Unassembled WGS sequence"/>
</dbReference>
<feature type="chain" id="PRO_5043564261" description="Amidase domain-containing protein" evidence="1">
    <location>
        <begin position="29"/>
        <end position="568"/>
    </location>
</feature>
<organism evidence="3 4">
    <name type="scientific">Orbilia blumenaviensis</name>
    <dbReference type="NCBI Taxonomy" id="1796055"/>
    <lineage>
        <taxon>Eukaryota</taxon>
        <taxon>Fungi</taxon>
        <taxon>Dikarya</taxon>
        <taxon>Ascomycota</taxon>
        <taxon>Pezizomycotina</taxon>
        <taxon>Orbiliomycetes</taxon>
        <taxon>Orbiliales</taxon>
        <taxon>Orbiliaceae</taxon>
        <taxon>Orbilia</taxon>
    </lineage>
</organism>
<feature type="signal peptide" evidence="1">
    <location>
        <begin position="1"/>
        <end position="28"/>
    </location>
</feature>
<evidence type="ECO:0000313" key="3">
    <source>
        <dbReference type="EMBL" id="KAK6363273.1"/>
    </source>
</evidence>
<sequence>MHSHISPKKHWLLTFLALLLSVVSITTATPVCSKKCKIDPAKLPDLMAITIDEISTQLRDGCFTSYQLTQAYMARIRQVNCTFHAVLEVNPDALDIAKTLDEERASGKVRGPLHGVPILLKDNIATRDKLNTTSGSYALLGARVKRDSTVAAKLRSSGAIILGKTGLSEWSNHRSDNSTSGWSARHGQITSGYYPGLRPEGSSSGSGVAADLGLALGALGTDTSGSIIAPSWRNNLVGIRPTVGLTSRALVIPISERQDSVGPMARTVKDAAYILSAIAGKCSADNYTSAIPFKQIPEYWKDLNKDSFKGAKIGIPDAVFKKLDIPAPFKEEFDKAVEMIRGNGASIYKDLDFKSYDQYNVFTANHTLYMACGLEFKTNIKKYLNDLEFNPNNIRNTEDLMKYTKADRREEYPDRSIYLWEADTKLIPCEDNTCKLAWDITQLRYQLGGEGGILGALASAGGKDGLDALVMPASDTLVDIAAIAGLPVVTVPLGFRPKDTEVKKDERGVVTAAPNEPFGLLFVGKAWDEQKLINYAYAFEQKTQVRRKGPKQYKMPTAQIKDYMQTKP</sequence>
<dbReference type="EMBL" id="JAVHNS010000001">
    <property type="protein sequence ID" value="KAK6363273.1"/>
    <property type="molecule type" value="Genomic_DNA"/>
</dbReference>
<comment type="caution">
    <text evidence="3">The sequence shown here is derived from an EMBL/GenBank/DDBJ whole genome shotgun (WGS) entry which is preliminary data.</text>
</comment>
<feature type="domain" description="Amidase" evidence="2">
    <location>
        <begin position="68"/>
        <end position="421"/>
    </location>
</feature>
<accession>A0AAV9VPN8</accession>
<dbReference type="AlphaFoldDB" id="A0AAV9VPN8"/>
<evidence type="ECO:0000313" key="4">
    <source>
        <dbReference type="Proteomes" id="UP001373714"/>
    </source>
</evidence>
<dbReference type="Gene3D" id="3.90.1300.10">
    <property type="entry name" value="Amidase signature (AS) domain"/>
    <property type="match status" value="1"/>
</dbReference>
<keyword evidence="1" id="KW-0732">Signal</keyword>
<proteinExistence type="predicted"/>
<name>A0AAV9VPN8_9PEZI</name>
<dbReference type="PANTHER" id="PTHR42678:SF34">
    <property type="entry name" value="OS04G0183300 PROTEIN"/>
    <property type="match status" value="1"/>
</dbReference>
<gene>
    <name evidence="3" type="ORF">TWF730_000715</name>
</gene>
<dbReference type="SUPFAM" id="SSF75304">
    <property type="entry name" value="Amidase signature (AS) enzymes"/>
    <property type="match status" value="1"/>
</dbReference>
<protein>
    <recommendedName>
        <fullName evidence="2">Amidase domain-containing protein</fullName>
    </recommendedName>
</protein>
<evidence type="ECO:0000256" key="1">
    <source>
        <dbReference type="SAM" id="SignalP"/>
    </source>
</evidence>
<evidence type="ECO:0000259" key="2">
    <source>
        <dbReference type="Pfam" id="PF01425"/>
    </source>
</evidence>
<dbReference type="InterPro" id="IPR023631">
    <property type="entry name" value="Amidase_dom"/>
</dbReference>
<keyword evidence="4" id="KW-1185">Reference proteome</keyword>
<dbReference type="InterPro" id="IPR036928">
    <property type="entry name" value="AS_sf"/>
</dbReference>
<dbReference type="PANTHER" id="PTHR42678">
    <property type="entry name" value="AMIDASE"/>
    <property type="match status" value="1"/>
</dbReference>
<dbReference type="Pfam" id="PF01425">
    <property type="entry name" value="Amidase"/>
    <property type="match status" value="1"/>
</dbReference>
<reference evidence="3 4" key="1">
    <citation type="submission" date="2019-10" db="EMBL/GenBank/DDBJ databases">
        <authorList>
            <person name="Palmer J.M."/>
        </authorList>
    </citation>
    <scope>NUCLEOTIDE SEQUENCE [LARGE SCALE GENOMIC DNA]</scope>
    <source>
        <strain evidence="3 4">TWF730</strain>
    </source>
</reference>